<keyword evidence="2" id="KW-1133">Transmembrane helix</keyword>
<name>A0A074RIU0_9AGAM</name>
<keyword evidence="2 3" id="KW-0812">Transmembrane</keyword>
<accession>A0A074RIU0</accession>
<keyword evidence="2" id="KW-0472">Membrane</keyword>
<gene>
    <name evidence="3" type="ORF">V565_293930</name>
</gene>
<dbReference type="Proteomes" id="UP000027456">
    <property type="component" value="Unassembled WGS sequence"/>
</dbReference>
<sequence>MGGSARHNYSEIMSSIEDPLAALLAAKLAEDPGYLQQIIAQAMGLAKPPSKKPIKVLKQLCVPSSSNEEETQGGSAQVMHQQWKYYHPPPIHATNHLLATVLATILATVVVVILVLMVVLLAMVILVVAIALALILNLIATTMVLVTVLVTAAILSAIRTNILVSTAGNVEPSLVPLLTTAEVASKVVSEAGPSRTRPTQAAKVNMETKKTLNARARTGKGVQPTAPKGNKPGAPRSTNARRIMSESVSSLDDEELLQEVRGMLNKSMANPTSMATLPVKPTRMEVEVVLKSPAPTKSKLSIVNSDTAMPLILQQGKEPVVAKTLKSKPCHAPTVDYQPDSEVAKEPLRKGKATAT</sequence>
<organism evidence="3 4">
    <name type="scientific">Rhizoctonia solani 123E</name>
    <dbReference type="NCBI Taxonomy" id="1423351"/>
    <lineage>
        <taxon>Eukaryota</taxon>
        <taxon>Fungi</taxon>
        <taxon>Dikarya</taxon>
        <taxon>Basidiomycota</taxon>
        <taxon>Agaricomycotina</taxon>
        <taxon>Agaricomycetes</taxon>
        <taxon>Cantharellales</taxon>
        <taxon>Ceratobasidiaceae</taxon>
        <taxon>Rhizoctonia</taxon>
    </lineage>
</organism>
<proteinExistence type="predicted"/>
<feature type="region of interest" description="Disordered" evidence="1">
    <location>
        <begin position="330"/>
        <end position="356"/>
    </location>
</feature>
<feature type="non-terminal residue" evidence="3">
    <location>
        <position position="356"/>
    </location>
</feature>
<feature type="region of interest" description="Disordered" evidence="1">
    <location>
        <begin position="214"/>
        <end position="240"/>
    </location>
</feature>
<feature type="transmembrane region" description="Helical" evidence="2">
    <location>
        <begin position="134"/>
        <end position="155"/>
    </location>
</feature>
<reference evidence="3 4" key="1">
    <citation type="submission" date="2013-12" db="EMBL/GenBank/DDBJ databases">
        <authorList>
            <person name="Cubeta M."/>
            <person name="Pakala S."/>
            <person name="Fedorova N."/>
            <person name="Thomas E."/>
            <person name="Dean R."/>
            <person name="Jabaji S."/>
            <person name="Neate S."/>
            <person name="Toda T."/>
            <person name="Tavantzis S."/>
            <person name="Vilgalys R."/>
            <person name="Bharathan N."/>
            <person name="Pakala S."/>
            <person name="Losada L.S."/>
            <person name="Zafar N."/>
            <person name="Nierman W."/>
        </authorList>
    </citation>
    <scope>NUCLEOTIDE SEQUENCE [LARGE SCALE GENOMIC DNA]</scope>
    <source>
        <strain evidence="3 4">123E</strain>
    </source>
</reference>
<dbReference type="AlphaFoldDB" id="A0A074RIU0"/>
<comment type="caution">
    <text evidence="3">The sequence shown here is derived from an EMBL/GenBank/DDBJ whole genome shotgun (WGS) entry which is preliminary data.</text>
</comment>
<keyword evidence="4" id="KW-1185">Reference proteome</keyword>
<feature type="transmembrane region" description="Helical" evidence="2">
    <location>
        <begin position="97"/>
        <end position="128"/>
    </location>
</feature>
<evidence type="ECO:0000256" key="1">
    <source>
        <dbReference type="SAM" id="MobiDB-lite"/>
    </source>
</evidence>
<protein>
    <submittedName>
        <fullName evidence="3">Putative transmembrane protein</fullName>
    </submittedName>
</protein>
<evidence type="ECO:0000313" key="4">
    <source>
        <dbReference type="Proteomes" id="UP000027456"/>
    </source>
</evidence>
<dbReference type="EMBL" id="AZST01002010">
    <property type="protein sequence ID" value="KEP45275.1"/>
    <property type="molecule type" value="Genomic_DNA"/>
</dbReference>
<evidence type="ECO:0000313" key="3">
    <source>
        <dbReference type="EMBL" id="KEP45275.1"/>
    </source>
</evidence>
<dbReference type="HOGENOM" id="CLU_779807_0_0_1"/>
<evidence type="ECO:0000256" key="2">
    <source>
        <dbReference type="SAM" id="Phobius"/>
    </source>
</evidence>